<evidence type="ECO:0000313" key="2">
    <source>
        <dbReference type="EMBL" id="MCU6762078.1"/>
    </source>
</evidence>
<comment type="caution">
    <text evidence="2">The sequence shown here is derived from an EMBL/GenBank/DDBJ whole genome shotgun (WGS) entry which is preliminary data.</text>
</comment>
<dbReference type="PRINTS" id="PR00081">
    <property type="entry name" value="GDHRDH"/>
</dbReference>
<keyword evidence="3" id="KW-1185">Reference proteome</keyword>
<dbReference type="PANTHER" id="PTHR42760">
    <property type="entry name" value="SHORT-CHAIN DEHYDROGENASES/REDUCTASES FAMILY MEMBER"/>
    <property type="match status" value="1"/>
</dbReference>
<dbReference type="EMBL" id="JAOQJQ010000002">
    <property type="protein sequence ID" value="MCU6762078.1"/>
    <property type="molecule type" value="Genomic_DNA"/>
</dbReference>
<organism evidence="2 3">
    <name type="scientific">Brotonthovivens ammoniilytica</name>
    <dbReference type="NCBI Taxonomy" id="2981725"/>
    <lineage>
        <taxon>Bacteria</taxon>
        <taxon>Bacillati</taxon>
        <taxon>Bacillota</taxon>
        <taxon>Clostridia</taxon>
        <taxon>Lachnospirales</taxon>
        <taxon>Lachnospiraceae</taxon>
        <taxon>Brotonthovivens</taxon>
    </lineage>
</organism>
<dbReference type="Gene3D" id="3.40.50.720">
    <property type="entry name" value="NAD(P)-binding Rossmann-like Domain"/>
    <property type="match status" value="1"/>
</dbReference>
<protein>
    <submittedName>
        <fullName evidence="2">SDR family oxidoreductase</fullName>
    </submittedName>
</protein>
<evidence type="ECO:0000313" key="3">
    <source>
        <dbReference type="Proteomes" id="UP001652442"/>
    </source>
</evidence>
<dbReference type="RefSeq" id="WP_158424811.1">
    <property type="nucleotide sequence ID" value="NZ_JAOQJQ010000002.1"/>
</dbReference>
<dbReference type="Pfam" id="PF13561">
    <property type="entry name" value="adh_short_C2"/>
    <property type="match status" value="1"/>
</dbReference>
<gene>
    <name evidence="2" type="ORF">OCV88_06945</name>
</gene>
<dbReference type="InterPro" id="IPR002347">
    <property type="entry name" value="SDR_fam"/>
</dbReference>
<name>A0ABT2TIN0_9FIRM</name>
<dbReference type="InterPro" id="IPR036291">
    <property type="entry name" value="NAD(P)-bd_dom_sf"/>
</dbReference>
<comment type="similarity">
    <text evidence="1">Belongs to the short-chain dehydrogenases/reductases (SDR) family.</text>
</comment>
<evidence type="ECO:0000256" key="1">
    <source>
        <dbReference type="ARBA" id="ARBA00006484"/>
    </source>
</evidence>
<dbReference type="SUPFAM" id="SSF51735">
    <property type="entry name" value="NAD(P)-binding Rossmann-fold domains"/>
    <property type="match status" value="1"/>
</dbReference>
<accession>A0ABT2TIN0</accession>
<sequence>MSNLFNLEGKSAVVVGGAGGIGQAIAQGLAEAGAKVAIASRKEESLQRAVSEIKEACGADVTYYICDATDEAQVEAMAEKSFADFGKVDILVCSQGFNKKFDAEEFPMDVWDDMFNVNVKGVMMCNKHFGKRMKANGYGKIIDITSVRSCMATFPMKGNAGYCATKGALDMVIRQCAAEFGPEVTVNGIGPTVTMTPMMESIVPEAAKAGIAASVPLQRMQVPADCAGPAVFLASEASGFVTGQILYVDGGLTAIG</sequence>
<reference evidence="2 3" key="1">
    <citation type="journal article" date="2021" name="ISME Commun">
        <title>Automated analysis of genomic sequences facilitates high-throughput and comprehensive description of bacteria.</title>
        <authorList>
            <person name="Hitch T.C.A."/>
        </authorList>
    </citation>
    <scope>NUCLEOTIDE SEQUENCE [LARGE SCALE GENOMIC DNA]</scope>
    <source>
        <strain evidence="2 3">Sanger_109</strain>
    </source>
</reference>
<dbReference type="CDD" id="cd05233">
    <property type="entry name" value="SDR_c"/>
    <property type="match status" value="1"/>
</dbReference>
<proteinExistence type="inferred from homology"/>
<dbReference type="Proteomes" id="UP001652442">
    <property type="component" value="Unassembled WGS sequence"/>
</dbReference>